<comment type="caution">
    <text evidence="2">The sequence shown here is derived from an EMBL/GenBank/DDBJ whole genome shotgun (WGS) entry which is preliminary data.</text>
</comment>
<accession>A0ABU6SJD6</accession>
<evidence type="ECO:0008006" key="4">
    <source>
        <dbReference type="Google" id="ProtNLM"/>
    </source>
</evidence>
<sequence>MSDGSVNSNSCWEDVCKQNRSEIAALQRGQVETMAMISEHQRDNQSKSGSMETSLKRMEQMLTKSLKLKQPTHNFTYRMPVGDFSADSHHRQWLKGVKAELPFFDGEGVEEWTFRAKEYFELYAVPEAWRVSLLSFHLTGPAYNWYRLTEGLKCELQLAKPKTYGDVVALAKLHEQKNQPEQDLSFETSGSNLSIHCGKD</sequence>
<reference evidence="2 3" key="1">
    <citation type="journal article" date="2023" name="Plants (Basel)">
        <title>Bridging the Gap: Combining Genomics and Transcriptomics Approaches to Understand Stylosanthes scabra, an Orphan Legume from the Brazilian Caatinga.</title>
        <authorList>
            <person name="Ferreira-Neto J.R.C."/>
            <person name="da Silva M.D."/>
            <person name="Binneck E."/>
            <person name="de Melo N.F."/>
            <person name="da Silva R.H."/>
            <person name="de Melo A.L.T.M."/>
            <person name="Pandolfi V."/>
            <person name="Bustamante F.O."/>
            <person name="Brasileiro-Vidal A.C."/>
            <person name="Benko-Iseppon A.M."/>
        </authorList>
    </citation>
    <scope>NUCLEOTIDE SEQUENCE [LARGE SCALE GENOMIC DNA]</scope>
    <source>
        <tissue evidence="2">Leaves</tissue>
    </source>
</reference>
<gene>
    <name evidence="2" type="ORF">PIB30_053038</name>
</gene>
<proteinExistence type="predicted"/>
<keyword evidence="3" id="KW-1185">Reference proteome</keyword>
<feature type="compositionally biased region" description="Polar residues" evidence="1">
    <location>
        <begin position="181"/>
        <end position="194"/>
    </location>
</feature>
<dbReference type="EMBL" id="JASCZI010060805">
    <property type="protein sequence ID" value="MED6136113.1"/>
    <property type="molecule type" value="Genomic_DNA"/>
</dbReference>
<evidence type="ECO:0000256" key="1">
    <source>
        <dbReference type="SAM" id="MobiDB-lite"/>
    </source>
</evidence>
<protein>
    <recommendedName>
        <fullName evidence="4">Retrotransposon gag domain-containing protein</fullName>
    </recommendedName>
</protein>
<evidence type="ECO:0000313" key="2">
    <source>
        <dbReference type="EMBL" id="MED6136113.1"/>
    </source>
</evidence>
<evidence type="ECO:0000313" key="3">
    <source>
        <dbReference type="Proteomes" id="UP001341840"/>
    </source>
</evidence>
<dbReference type="Proteomes" id="UP001341840">
    <property type="component" value="Unassembled WGS sequence"/>
</dbReference>
<organism evidence="2 3">
    <name type="scientific">Stylosanthes scabra</name>
    <dbReference type="NCBI Taxonomy" id="79078"/>
    <lineage>
        <taxon>Eukaryota</taxon>
        <taxon>Viridiplantae</taxon>
        <taxon>Streptophyta</taxon>
        <taxon>Embryophyta</taxon>
        <taxon>Tracheophyta</taxon>
        <taxon>Spermatophyta</taxon>
        <taxon>Magnoliopsida</taxon>
        <taxon>eudicotyledons</taxon>
        <taxon>Gunneridae</taxon>
        <taxon>Pentapetalae</taxon>
        <taxon>rosids</taxon>
        <taxon>fabids</taxon>
        <taxon>Fabales</taxon>
        <taxon>Fabaceae</taxon>
        <taxon>Papilionoideae</taxon>
        <taxon>50 kb inversion clade</taxon>
        <taxon>dalbergioids sensu lato</taxon>
        <taxon>Dalbergieae</taxon>
        <taxon>Pterocarpus clade</taxon>
        <taxon>Stylosanthes</taxon>
    </lineage>
</organism>
<name>A0ABU6SJD6_9FABA</name>
<feature type="region of interest" description="Disordered" evidence="1">
    <location>
        <begin position="180"/>
        <end position="200"/>
    </location>
</feature>